<dbReference type="EMBL" id="JAKELL010000057">
    <property type="protein sequence ID" value="KAH8986093.1"/>
    <property type="molecule type" value="Genomic_DNA"/>
</dbReference>
<dbReference type="InterPro" id="IPR031350">
    <property type="entry name" value="Goodbye_dom"/>
</dbReference>
<dbReference type="PANTHER" id="PTHR10039:SF17">
    <property type="entry name" value="FUNGAL STAND N-TERMINAL GOODBYE DOMAIN-CONTAINING PROTEIN-RELATED"/>
    <property type="match status" value="1"/>
</dbReference>
<dbReference type="PANTHER" id="PTHR10039">
    <property type="entry name" value="AMELOGENIN"/>
    <property type="match status" value="1"/>
</dbReference>
<proteinExistence type="predicted"/>
<evidence type="ECO:0000313" key="2">
    <source>
        <dbReference type="EMBL" id="KAH8986093.1"/>
    </source>
</evidence>
<dbReference type="Proteomes" id="UP001201163">
    <property type="component" value="Unassembled WGS sequence"/>
</dbReference>
<accession>A0AAD4LBX7</accession>
<protein>
    <recommendedName>
        <fullName evidence="1">Fungal STAND N-terminal Goodbye domain-containing protein</fullName>
    </recommendedName>
</protein>
<gene>
    <name evidence="2" type="ORF">EDB92DRAFT_1281060</name>
</gene>
<keyword evidence="3" id="KW-1185">Reference proteome</keyword>
<organism evidence="2 3">
    <name type="scientific">Lactarius akahatsu</name>
    <dbReference type="NCBI Taxonomy" id="416441"/>
    <lineage>
        <taxon>Eukaryota</taxon>
        <taxon>Fungi</taxon>
        <taxon>Dikarya</taxon>
        <taxon>Basidiomycota</taxon>
        <taxon>Agaricomycotina</taxon>
        <taxon>Agaricomycetes</taxon>
        <taxon>Russulales</taxon>
        <taxon>Russulaceae</taxon>
        <taxon>Lactarius</taxon>
    </lineage>
</organism>
<reference evidence="2" key="1">
    <citation type="submission" date="2022-01" db="EMBL/GenBank/DDBJ databases">
        <title>Comparative genomics reveals a dynamic genome evolution in the ectomycorrhizal milk-cap (Lactarius) mushrooms.</title>
        <authorList>
            <consortium name="DOE Joint Genome Institute"/>
            <person name="Lebreton A."/>
            <person name="Tang N."/>
            <person name="Kuo A."/>
            <person name="LaButti K."/>
            <person name="Drula E."/>
            <person name="Barry K."/>
            <person name="Clum A."/>
            <person name="Lipzen A."/>
            <person name="Mousain D."/>
            <person name="Ng V."/>
            <person name="Wang R."/>
            <person name="Wang X."/>
            <person name="Dai Y."/>
            <person name="Henrissat B."/>
            <person name="Grigoriev I.V."/>
            <person name="Guerin-Laguette A."/>
            <person name="Yu F."/>
            <person name="Martin F.M."/>
        </authorList>
    </citation>
    <scope>NUCLEOTIDE SEQUENCE</scope>
    <source>
        <strain evidence="2">QP</strain>
    </source>
</reference>
<name>A0AAD4LBX7_9AGAM</name>
<dbReference type="Pfam" id="PF17109">
    <property type="entry name" value="Goodbye"/>
    <property type="match status" value="1"/>
</dbReference>
<comment type="caution">
    <text evidence="2">The sequence shown here is derived from an EMBL/GenBank/DDBJ whole genome shotgun (WGS) entry which is preliminary data.</text>
</comment>
<evidence type="ECO:0000259" key="1">
    <source>
        <dbReference type="Pfam" id="PF17109"/>
    </source>
</evidence>
<dbReference type="AlphaFoldDB" id="A0AAD4LBX7"/>
<sequence>MSQTPPAPSSNLQAIFYASMKEYEKKTKKDLLAHPLMAQLQSCNSPTDILAVLRTQVQQFEQSTSCDDKLTKWLNPTVNILYAFSAALGEGVGMVFSPAKVIFAGAGVLLLAAKDVVASQDALVDIFERIESFFRRLEEYSEVPTTEAMRDVIVKIMVEVLGILGIATKEMKQGRAKRYLKKLIGRRDIEDALVRLDRLTQQEVQMATVQVLKIANQVKDGVTTVGEQVQGVDDRVKDVDDKVNLAVEDGKVVKVTTMETRALLQQTADNIDAERRSRIRTKHRKWLSPPDPSTNQNIACVAQHEGTATWFFQGSIFLEWKTKATTSLLWIHGKRAPFSPAMSS</sequence>
<feature type="domain" description="Fungal STAND N-terminal Goodbye" evidence="1">
    <location>
        <begin position="19"/>
        <end position="140"/>
    </location>
</feature>
<evidence type="ECO:0000313" key="3">
    <source>
        <dbReference type="Proteomes" id="UP001201163"/>
    </source>
</evidence>